<gene>
    <name evidence="5" type="ORF">GBG18_12095</name>
    <name evidence="6" type="ORF">GBG19_05475</name>
</gene>
<dbReference type="InterPro" id="IPR018389">
    <property type="entry name" value="DctP_fam"/>
</dbReference>
<reference evidence="7 8" key="1">
    <citation type="submission" date="2019-10" db="EMBL/GenBank/DDBJ databases">
        <title>Poseidonibacter ostreae sp. nov., isolated from the gut of the Ostrea denselamellosa.</title>
        <authorList>
            <person name="Choi A."/>
        </authorList>
    </citation>
    <scope>NUCLEOTIDE SEQUENCE [LARGE SCALE GENOMIC DNA]</scope>
    <source>
        <strain evidence="6 8">SJOD-M-33</strain>
        <strain evidence="5 7">SJOD-M-5</strain>
    </source>
</reference>
<sequence>MKKTILLTLAGLVLTSSAIAAPDKLRVVGSFSSLTMYSEFEKPYWKKEIRNEFPKIKARVTSLGQVKLKGAALYRQLGKGTFDVVSTIGGYIVSDSQAIAGLDLPAIAQNITVARNVVDAYKPTIEKTLKKDFNSKLLGIMPYPAQILFCKDEISSLEDLKGKRVRAGSWTVAEFLDGVGATGITMQYGEIAQALQRGVLDCAIAGGIPGYAAGWGAIANHLYPIPVGGWAYVLTAMNMETWNKFSKEEQEKLLTSYNTKVIEPVWKKTDFESKEGVKCLTGQDCSFGKTYNMKLVNFKEKDLDLSRKVLTENVLPKWASKVSPEIVTEWNNTVGKVVDLKAIAE</sequence>
<comment type="similarity">
    <text evidence="1">Belongs to the bacterial solute-binding protein 7 family.</text>
</comment>
<dbReference type="InterPro" id="IPR038404">
    <property type="entry name" value="TRAP_DctP_sf"/>
</dbReference>
<dbReference type="NCBIfam" id="NF037995">
    <property type="entry name" value="TRAP_S1"/>
    <property type="match status" value="1"/>
</dbReference>
<dbReference type="AlphaFoldDB" id="A0A6L4WTR0"/>
<dbReference type="Proteomes" id="UP000461010">
    <property type="component" value="Unassembled WGS sequence"/>
</dbReference>
<evidence type="ECO:0000313" key="8">
    <source>
        <dbReference type="Proteomes" id="UP000472839"/>
    </source>
</evidence>
<dbReference type="RefSeq" id="WP_152191411.1">
    <property type="nucleotide sequence ID" value="NZ_WFKJ01000043.1"/>
</dbReference>
<dbReference type="GO" id="GO:0055085">
    <property type="term" value="P:transmembrane transport"/>
    <property type="evidence" value="ECO:0007669"/>
    <property type="project" value="InterPro"/>
</dbReference>
<dbReference type="Gene3D" id="3.40.190.170">
    <property type="entry name" value="Bacterial extracellular solute-binding protein, family 7"/>
    <property type="match status" value="1"/>
</dbReference>
<dbReference type="SUPFAM" id="SSF53850">
    <property type="entry name" value="Periplasmic binding protein-like II"/>
    <property type="match status" value="1"/>
</dbReference>
<dbReference type="EMBL" id="WFKJ01000043">
    <property type="protein sequence ID" value="KAB7888850.1"/>
    <property type="molecule type" value="Genomic_DNA"/>
</dbReference>
<evidence type="ECO:0000256" key="2">
    <source>
        <dbReference type="ARBA" id="ARBA00022448"/>
    </source>
</evidence>
<evidence type="ECO:0000313" key="7">
    <source>
        <dbReference type="Proteomes" id="UP000461010"/>
    </source>
</evidence>
<dbReference type="Proteomes" id="UP000472839">
    <property type="component" value="Unassembled WGS sequence"/>
</dbReference>
<dbReference type="CDD" id="cd13602">
    <property type="entry name" value="PBP2_TRAP_BpDctp6_7"/>
    <property type="match status" value="1"/>
</dbReference>
<protein>
    <submittedName>
        <fullName evidence="6">C4-dicarboxylate ABC transporter substrate-binding protein</fullName>
    </submittedName>
</protein>
<evidence type="ECO:0000313" key="5">
    <source>
        <dbReference type="EMBL" id="KAB7888850.1"/>
    </source>
</evidence>
<name>A0A6L4WTR0_9BACT</name>
<evidence type="ECO:0000256" key="1">
    <source>
        <dbReference type="ARBA" id="ARBA00009023"/>
    </source>
</evidence>
<dbReference type="PANTHER" id="PTHR33376">
    <property type="match status" value="1"/>
</dbReference>
<feature type="chain" id="PRO_5026961963" evidence="4">
    <location>
        <begin position="21"/>
        <end position="345"/>
    </location>
</feature>
<keyword evidence="2" id="KW-0813">Transport</keyword>
<evidence type="ECO:0000256" key="3">
    <source>
        <dbReference type="ARBA" id="ARBA00022729"/>
    </source>
</evidence>
<dbReference type="Pfam" id="PF03480">
    <property type="entry name" value="DctP"/>
    <property type="match status" value="1"/>
</dbReference>
<keyword evidence="7" id="KW-1185">Reference proteome</keyword>
<evidence type="ECO:0000256" key="4">
    <source>
        <dbReference type="SAM" id="SignalP"/>
    </source>
</evidence>
<accession>A0A6L4WTR0</accession>
<feature type="signal peptide" evidence="4">
    <location>
        <begin position="1"/>
        <end position="20"/>
    </location>
</feature>
<organism evidence="6 8">
    <name type="scientific">Poseidonibacter ostreae</name>
    <dbReference type="NCBI Taxonomy" id="2654171"/>
    <lineage>
        <taxon>Bacteria</taxon>
        <taxon>Pseudomonadati</taxon>
        <taxon>Campylobacterota</taxon>
        <taxon>Epsilonproteobacteria</taxon>
        <taxon>Campylobacterales</taxon>
        <taxon>Arcobacteraceae</taxon>
        <taxon>Poseidonibacter</taxon>
    </lineage>
</organism>
<keyword evidence="3 4" id="KW-0732">Signal</keyword>
<evidence type="ECO:0000313" key="6">
    <source>
        <dbReference type="EMBL" id="KAB7889659.1"/>
    </source>
</evidence>
<dbReference type="PANTHER" id="PTHR33376:SF7">
    <property type="entry name" value="C4-DICARBOXYLATE-BINDING PROTEIN DCTB"/>
    <property type="match status" value="1"/>
</dbReference>
<dbReference type="EMBL" id="WFKK01000011">
    <property type="protein sequence ID" value="KAB7889659.1"/>
    <property type="molecule type" value="Genomic_DNA"/>
</dbReference>
<proteinExistence type="inferred from homology"/>
<comment type="caution">
    <text evidence="6">The sequence shown here is derived from an EMBL/GenBank/DDBJ whole genome shotgun (WGS) entry which is preliminary data.</text>
</comment>